<evidence type="ECO:0000313" key="1">
    <source>
        <dbReference type="EMBL" id="KAL0928621.1"/>
    </source>
</evidence>
<evidence type="ECO:0000313" key="2">
    <source>
        <dbReference type="Proteomes" id="UP001552299"/>
    </source>
</evidence>
<comment type="caution">
    <text evidence="1">The sequence shown here is derived from an EMBL/GenBank/DDBJ whole genome shotgun (WGS) entry which is preliminary data.</text>
</comment>
<reference evidence="1 2" key="1">
    <citation type="journal article" date="2024" name="Plant Biotechnol. J.">
        <title>Dendrobium thyrsiflorum genome and its molecular insights into genes involved in important horticultural traits.</title>
        <authorList>
            <person name="Chen B."/>
            <person name="Wang J.Y."/>
            <person name="Zheng P.J."/>
            <person name="Li K.L."/>
            <person name="Liang Y.M."/>
            <person name="Chen X.F."/>
            <person name="Zhang C."/>
            <person name="Zhao X."/>
            <person name="He X."/>
            <person name="Zhang G.Q."/>
            <person name="Liu Z.J."/>
            <person name="Xu Q."/>
        </authorList>
    </citation>
    <scope>NUCLEOTIDE SEQUENCE [LARGE SCALE GENOMIC DNA]</scope>
    <source>
        <strain evidence="1">GZMU011</strain>
    </source>
</reference>
<organism evidence="1 2">
    <name type="scientific">Dendrobium thyrsiflorum</name>
    <name type="common">Pinecone-like raceme dendrobium</name>
    <name type="synonym">Orchid</name>
    <dbReference type="NCBI Taxonomy" id="117978"/>
    <lineage>
        <taxon>Eukaryota</taxon>
        <taxon>Viridiplantae</taxon>
        <taxon>Streptophyta</taxon>
        <taxon>Embryophyta</taxon>
        <taxon>Tracheophyta</taxon>
        <taxon>Spermatophyta</taxon>
        <taxon>Magnoliopsida</taxon>
        <taxon>Liliopsida</taxon>
        <taxon>Asparagales</taxon>
        <taxon>Orchidaceae</taxon>
        <taxon>Epidendroideae</taxon>
        <taxon>Malaxideae</taxon>
        <taxon>Dendrobiinae</taxon>
        <taxon>Dendrobium</taxon>
    </lineage>
</organism>
<dbReference type="Proteomes" id="UP001552299">
    <property type="component" value="Unassembled WGS sequence"/>
</dbReference>
<dbReference type="EMBL" id="JANQDX010000001">
    <property type="protein sequence ID" value="KAL0928621.1"/>
    <property type="molecule type" value="Genomic_DNA"/>
</dbReference>
<proteinExistence type="predicted"/>
<sequence>MEMRNCGSLKFIFLYTWYDVKCKACEDYCHRTVQCLQLRSRKMILSFLECDFDLVNIKLVRVEVFDRQVSSPFHSVINFLICSDLSDPHLNAYSHHVYNELKMLEQFGGLNFVIKYECSFKYRDSEWFILEHVEHERPEKEIGKYELQWYGFCMFKALASLHKQLEWMIMKCGNKDPKT</sequence>
<keyword evidence="2" id="KW-1185">Reference proteome</keyword>
<name>A0ABD0VUT1_DENTH</name>
<gene>
    <name evidence="1" type="ORF">M5K25_000526</name>
</gene>
<dbReference type="AlphaFoldDB" id="A0ABD0VUT1"/>
<protein>
    <submittedName>
        <fullName evidence="1">Uncharacterized protein</fullName>
    </submittedName>
</protein>
<accession>A0ABD0VUT1</accession>